<feature type="domain" description="Ion transport" evidence="11">
    <location>
        <begin position="71"/>
        <end position="461"/>
    </location>
</feature>
<feature type="transmembrane region" description="Helical" evidence="10">
    <location>
        <begin position="1193"/>
        <end position="1212"/>
    </location>
</feature>
<dbReference type="InterPro" id="IPR031649">
    <property type="entry name" value="GPHH_dom"/>
</dbReference>
<evidence type="ECO:0000259" key="12">
    <source>
        <dbReference type="Pfam" id="PF16905"/>
    </source>
</evidence>
<feature type="transmembrane region" description="Helical" evidence="10">
    <location>
        <begin position="735"/>
        <end position="756"/>
    </location>
</feature>
<feature type="compositionally biased region" description="Basic and acidic residues" evidence="9">
    <location>
        <begin position="1050"/>
        <end position="1080"/>
    </location>
</feature>
<evidence type="ECO:0000256" key="5">
    <source>
        <dbReference type="ARBA" id="ARBA00022989"/>
    </source>
</evidence>
<feature type="region of interest" description="Disordered" evidence="9">
    <location>
        <begin position="2249"/>
        <end position="2273"/>
    </location>
</feature>
<dbReference type="InterPro" id="IPR005821">
    <property type="entry name" value="Ion_trans_dom"/>
</dbReference>
<gene>
    <name evidence="13" type="ORF">PPYR1160_LOCUS12600</name>
</gene>
<organism evidence="13">
    <name type="scientific">Pinguiococcus pyrenoidosus</name>
    <dbReference type="NCBI Taxonomy" id="172671"/>
    <lineage>
        <taxon>Eukaryota</taxon>
        <taxon>Sar</taxon>
        <taxon>Stramenopiles</taxon>
        <taxon>Ochrophyta</taxon>
        <taxon>Pinguiophyceae</taxon>
        <taxon>Pinguiochrysidales</taxon>
        <taxon>Pinguiochrysidaceae</taxon>
        <taxon>Pinguiococcus</taxon>
    </lineage>
</organism>
<dbReference type="InterPro" id="IPR043203">
    <property type="entry name" value="VGCC_Ca_Na"/>
</dbReference>
<feature type="domain" description="Ion transport" evidence="11">
    <location>
        <begin position="1806"/>
        <end position="2083"/>
    </location>
</feature>
<proteinExistence type="predicted"/>
<feature type="transmembrane region" description="Helical" evidence="10">
    <location>
        <begin position="1232"/>
        <end position="1252"/>
    </location>
</feature>
<dbReference type="InterPro" id="IPR027359">
    <property type="entry name" value="Volt_channel_dom_sf"/>
</dbReference>
<feature type="compositionally biased region" description="Basic and acidic residues" evidence="9">
    <location>
        <begin position="932"/>
        <end position="943"/>
    </location>
</feature>
<feature type="domain" description="Ion transport" evidence="11">
    <location>
        <begin position="605"/>
        <end position="859"/>
    </location>
</feature>
<dbReference type="Gene3D" id="1.10.238.10">
    <property type="entry name" value="EF-hand"/>
    <property type="match status" value="1"/>
</dbReference>
<evidence type="ECO:0000256" key="2">
    <source>
        <dbReference type="ARBA" id="ARBA00022448"/>
    </source>
</evidence>
<feature type="compositionally biased region" description="Low complexity" evidence="9">
    <location>
        <begin position="1130"/>
        <end position="1140"/>
    </location>
</feature>
<evidence type="ECO:0000256" key="1">
    <source>
        <dbReference type="ARBA" id="ARBA00004141"/>
    </source>
</evidence>
<feature type="transmembrane region" description="Helical" evidence="10">
    <location>
        <begin position="666"/>
        <end position="686"/>
    </location>
</feature>
<feature type="region of interest" description="Disordered" evidence="9">
    <location>
        <begin position="1122"/>
        <end position="1144"/>
    </location>
</feature>
<feature type="transmembrane region" description="Helical" evidence="10">
    <location>
        <begin position="133"/>
        <end position="154"/>
    </location>
</feature>
<comment type="subcellular location">
    <subcellularLocation>
        <location evidence="1">Membrane</location>
        <topology evidence="1">Multi-pass membrane protein</topology>
    </subcellularLocation>
</comment>
<feature type="domain" description="Ion transport" evidence="11">
    <location>
        <begin position="1234"/>
        <end position="1291"/>
    </location>
</feature>
<keyword evidence="8" id="KW-0407">Ion channel</keyword>
<feature type="transmembrane region" description="Helical" evidence="10">
    <location>
        <begin position="225"/>
        <end position="247"/>
    </location>
</feature>
<feature type="compositionally biased region" description="Basic residues" evidence="9">
    <location>
        <begin position="2249"/>
        <end position="2260"/>
    </location>
</feature>
<feature type="transmembrane region" description="Helical" evidence="10">
    <location>
        <begin position="824"/>
        <end position="850"/>
    </location>
</feature>
<evidence type="ECO:0000256" key="3">
    <source>
        <dbReference type="ARBA" id="ARBA00022692"/>
    </source>
</evidence>
<feature type="transmembrane region" description="Helical" evidence="10">
    <location>
        <begin position="1943"/>
        <end position="1966"/>
    </location>
</feature>
<evidence type="ECO:0000256" key="6">
    <source>
        <dbReference type="ARBA" id="ARBA00023065"/>
    </source>
</evidence>
<dbReference type="PANTHER" id="PTHR10037:SF62">
    <property type="entry name" value="SODIUM CHANNEL PROTEIN 60E"/>
    <property type="match status" value="1"/>
</dbReference>
<feature type="transmembrane region" description="Helical" evidence="10">
    <location>
        <begin position="1498"/>
        <end position="1518"/>
    </location>
</feature>
<feature type="transmembrane region" description="Helical" evidence="10">
    <location>
        <begin position="1653"/>
        <end position="1675"/>
    </location>
</feature>
<feature type="transmembrane region" description="Helical" evidence="10">
    <location>
        <begin position="391"/>
        <end position="409"/>
    </location>
</feature>
<feature type="region of interest" description="Disordered" evidence="9">
    <location>
        <begin position="2290"/>
        <end position="2395"/>
    </location>
</feature>
<accession>A0A7R9YEG0</accession>
<evidence type="ECO:0000313" key="13">
    <source>
        <dbReference type="EMBL" id="CAD8263098.1"/>
    </source>
</evidence>
<reference evidence="13" key="1">
    <citation type="submission" date="2021-01" db="EMBL/GenBank/DDBJ databases">
        <authorList>
            <person name="Corre E."/>
            <person name="Pelletier E."/>
            <person name="Niang G."/>
            <person name="Scheremetjew M."/>
            <person name="Finn R."/>
            <person name="Kale V."/>
            <person name="Holt S."/>
            <person name="Cochrane G."/>
            <person name="Meng A."/>
            <person name="Brown T."/>
            <person name="Cohen L."/>
        </authorList>
    </citation>
    <scope>NUCLEOTIDE SEQUENCE</scope>
    <source>
        <strain evidence="13">CCMP2078</strain>
    </source>
</reference>
<feature type="transmembrane region" description="Helical" evidence="10">
    <location>
        <begin position="429"/>
        <end position="454"/>
    </location>
</feature>
<dbReference type="PANTHER" id="PTHR10037">
    <property type="entry name" value="VOLTAGE-GATED CATION CHANNEL CALCIUM AND SODIUM"/>
    <property type="match status" value="1"/>
</dbReference>
<feature type="compositionally biased region" description="Low complexity" evidence="9">
    <location>
        <begin position="2332"/>
        <end position="2341"/>
    </location>
</feature>
<feature type="transmembrane region" description="Helical" evidence="10">
    <location>
        <begin position="1874"/>
        <end position="1893"/>
    </location>
</feature>
<evidence type="ECO:0000256" key="9">
    <source>
        <dbReference type="SAM" id="MobiDB-lite"/>
    </source>
</evidence>
<keyword evidence="2" id="KW-0813">Transport</keyword>
<keyword evidence="6" id="KW-0406">Ion transport</keyword>
<evidence type="ECO:0000256" key="7">
    <source>
        <dbReference type="ARBA" id="ARBA00023136"/>
    </source>
</evidence>
<keyword evidence="3 10" id="KW-0812">Transmembrane</keyword>
<feature type="transmembrane region" description="Helical" evidence="10">
    <location>
        <begin position="632"/>
        <end position="654"/>
    </location>
</feature>
<protein>
    <submittedName>
        <fullName evidence="13">Uncharacterized protein</fullName>
    </submittedName>
</protein>
<keyword evidence="7 10" id="KW-0472">Membrane</keyword>
<dbReference type="SUPFAM" id="SSF81324">
    <property type="entry name" value="Voltage-gated potassium channels"/>
    <property type="match status" value="4"/>
</dbReference>
<feature type="domain" description="Voltage-dependent L-type calcium channel IQ-associated" evidence="12">
    <location>
        <begin position="2103"/>
        <end position="2155"/>
    </location>
</feature>
<feature type="compositionally biased region" description="Low complexity" evidence="9">
    <location>
        <begin position="945"/>
        <end position="954"/>
    </location>
</feature>
<feature type="transmembrane region" description="Helical" evidence="10">
    <location>
        <begin position="1833"/>
        <end position="1854"/>
    </location>
</feature>
<evidence type="ECO:0000259" key="11">
    <source>
        <dbReference type="Pfam" id="PF00520"/>
    </source>
</evidence>
<dbReference type="Pfam" id="PF00520">
    <property type="entry name" value="Ion_trans"/>
    <property type="match status" value="5"/>
</dbReference>
<dbReference type="Gene3D" id="1.10.287.70">
    <property type="match status" value="4"/>
</dbReference>
<feature type="region of interest" description="Disordered" evidence="9">
    <location>
        <begin position="892"/>
        <end position="977"/>
    </location>
</feature>
<feature type="transmembrane region" description="Helical" evidence="10">
    <location>
        <begin position="603"/>
        <end position="620"/>
    </location>
</feature>
<evidence type="ECO:0000256" key="10">
    <source>
        <dbReference type="SAM" id="Phobius"/>
    </source>
</evidence>
<dbReference type="GO" id="GO:0022843">
    <property type="term" value="F:voltage-gated monoatomic cation channel activity"/>
    <property type="evidence" value="ECO:0007669"/>
    <property type="project" value="UniProtKB-ARBA"/>
</dbReference>
<feature type="transmembrane region" description="Helical" evidence="10">
    <location>
        <begin position="1798"/>
        <end position="1827"/>
    </location>
</feature>
<sequence length="2395" mass="265972">MASAFLAEKVADEVGEAKDPDSTMRASLQEELDSKDQVLSSANVLESWDDRVLGMTPHNPVRRVLLNIVKHPLFDAFILLCIIANSVFMGLADFRCVDRDTGTIDTEPTNVPGTDEPLFARDCRGNSVERNELFLALEAPFNILFMVELAMRMLALGPVAYFRDRWNWIDFVVTVFGAISLFATDEFAAVDAIRVVRALRPLRSLSKVQKLQVLVLSVLHAIPQLVSVLAVLVLLYVVFAVLGLSLFMGTAYARCRITPYPVLHSWTPDQDFSDFRCLNASNVNLPSSAFPTKGDSPWRESQECFWPLDESDERNCALISIIPFNRGYECQFEDAVVEFEGVRRNFSRTCGSNYDGYGSARFSGGFIPLYNRTLSTDELMDRPVYLPSKNYGYPVFDNVFTAIVTIIQVNSLEGWAEIMINAMDSTSPVVAALFFILLVIVGAFVVLNLVLAVLEASFSSRKVILKQEKKRKKQLQDFKRKRRGSVVTSASTLQESLKEVAGSFRLKGGKGKQSYGQHISSVMRRVEADEASSRSRKKFMALAADAESGSMSLSGSSAERTVATVSSSRGTGITSSIQRWTMMDYDHQGPLHILREAFANNRVQGFLLALVILNAAVLAVDRHPIDDTEAHIYQGINGILTIVFALELAIKILAFGPYGFIAGDKAGVWWAMTDALITVLALLQLILDPPLIFGGDGDSSTASVSALRAFRAFRLFHIFPGLRKLQTLLKKMFTAFVRVSTIVVLLGIVVYIYALLGMNVFANRLRFDEDTNQPVGLTNPGWDEAVVPRSHFDALDQSVVTLFILLTGENWDNIMFDMWRARGVAAPLFVISFIVFGQLFIVNLLVAVLISTFEGSSKRRGSVLATKEGKQLEQSRTLEALNLAQGATVRPDSAADSLGTMPPLRKNVSSRSLTGDRRIRAQALRGRLTHSTSDRNLGHETEASQRPPRQGSSRRLGRDGPSFFGVHRSDSARSIPSLPEVEAADRLSSVKEVKREVLPSQGMRRKLSATILAPLTHPLVGDPSAARASQADDQSSKPSDQSSLSTGDAKAAEEEVFTKEESFPKEEEEVVPKEQPEPVKRRSWLPPPGGWMASENAEGARPRSKSVEALTEAAIRQHDAAYETKEPHTSSELAQSPSSSPFLQRHAAPDLTVEEFLSVGPGKHSDDVSSSEERPTGETIYLRRVDFFRMLRALHDAGSSVSIVTSGVVWSWERVMGYVSRFRDLCSSIVESIWFSRASLIAILMSCVILVLDTPLSDPDSQTTRILTALDYTVTCLFALEAAIKISAMGFLCPRNPVSEADTVQGTLRRVKDSLLTPFRPRDSTVAAQESSNYIPFAPTSVNNKPFAGNRLSDSQSMTESVGRARDSNMTSLASFRYGESYGQSSRSLRARESFSSQFSSSARATNLTSSMRRYNFASNDGSGRIAYLQDTWNRLDFVIVIVSVLSMALDVSGVNDNNLDALKALRAGRALRPLALVKTHPQLRLVVAALFASTPDILNLVLIILLMFAVFAVLFTAELKGELRACMGSTFDAFVAGTIFQDVLENPRPFSEFTAEEQSAFINADFFDYTSDDCQSALNSFGTTGREMCDCYGAEWDEVVPQVFDNVGISLLSLLEMCTTEGWADILYAAADARGIDEQPIRDANWDSGIPALFIVFMLLGSFFAVSAFIGVIYDNFVRKKRNAEREGYPTLITEEQARWIEVATIGAQWRPKAMQRRSFVENKVNSVGSLDRRSTRISWSDVLQEVKPGIFSFDSLHRQGSDLSENSYELALGRAQPGRARYSRLRELKRRFRRQCLMLTLSDPFRIFIVTAITLNTIVLCMQFFGQPSLYTTVLEIMNLAFLVIFILEAMLKVTGTGWRRYISDHWNKFDFLLVVLGVAQFAFFVTVSGSDVFRGNEGRGGGTGYATVLRAFRILRALRMMKASGSIRQMFGTIVRTTPALVNVGALLVLCLFVFAIIGNQLFAKVAFNDSGVHGPRMNFRDVHTGMLTLFRFTTGENWNEFMHDLAQRPEGCTADPEYDPGVCYFEGFYFKEVNGCVPLDGCGSILIYPYMLLFVVAALIIVNLLIGAVLTAFDDARRSNEEIEKALDKGEMYQFNFREFQQAWAVYDPSATSYITIDQLGDLLQDLQPPWGFGREHLTSERELNRKLRTLSLKVYEECTVHFVEVLVALSMNHLREQAAQSGAAGFKAPEELRAVRALYRNVHEVVKATRNGRKPIRDCDGRPFTVAHILAFRVITRSGWYRRHAKNDRSRRRATRDHGGSFKWTQLAPDPAETKEALKLLRARSSELSKKPAQQDNVKVHFSTKGDFQRRRMHSDRHSSTSSIHLSLGGSSQRSSGGKGEAVVSPLSRDTSGSGISSQEGEIRRESTSLLGEKLVEAEDSPFESNLDRV</sequence>
<dbReference type="EMBL" id="HBEA01016515">
    <property type="protein sequence ID" value="CAD8263098.1"/>
    <property type="molecule type" value="Transcribed_RNA"/>
</dbReference>
<feature type="transmembrane region" description="Helical" evidence="10">
    <location>
        <begin position="72"/>
        <end position="92"/>
    </location>
</feature>
<evidence type="ECO:0000256" key="8">
    <source>
        <dbReference type="ARBA" id="ARBA00023303"/>
    </source>
</evidence>
<keyword evidence="5 10" id="KW-1133">Transmembrane helix</keyword>
<evidence type="ECO:0000256" key="4">
    <source>
        <dbReference type="ARBA" id="ARBA00022737"/>
    </source>
</evidence>
<dbReference type="GO" id="GO:0001518">
    <property type="term" value="C:voltage-gated sodium channel complex"/>
    <property type="evidence" value="ECO:0007669"/>
    <property type="project" value="TreeGrafter"/>
</dbReference>
<dbReference type="Gene3D" id="1.20.120.350">
    <property type="entry name" value="Voltage-gated potassium channels. Chain C"/>
    <property type="match status" value="5"/>
</dbReference>
<feature type="transmembrane region" description="Helical" evidence="10">
    <location>
        <begin position="2051"/>
        <end position="2077"/>
    </location>
</feature>
<feature type="region of interest" description="Disordered" evidence="9">
    <location>
        <begin position="1018"/>
        <end position="1108"/>
    </location>
</feature>
<feature type="domain" description="Ion transport" evidence="11">
    <location>
        <begin position="1425"/>
        <end position="1685"/>
    </location>
</feature>
<name>A0A7R9YEG0_9STRA</name>
<feature type="transmembrane region" description="Helical" evidence="10">
    <location>
        <begin position="166"/>
        <end position="184"/>
    </location>
</feature>
<dbReference type="Pfam" id="PF16905">
    <property type="entry name" value="GPHH"/>
    <property type="match status" value="1"/>
</dbReference>
<feature type="compositionally biased region" description="Low complexity" evidence="9">
    <location>
        <begin position="1024"/>
        <end position="1045"/>
    </location>
</feature>
<dbReference type="GO" id="GO:0005248">
    <property type="term" value="F:voltage-gated sodium channel activity"/>
    <property type="evidence" value="ECO:0007669"/>
    <property type="project" value="TreeGrafter"/>
</dbReference>
<keyword evidence="4" id="KW-0677">Repeat</keyword>